<organism evidence="1 2">
    <name type="scientific">Mycena pura</name>
    <dbReference type="NCBI Taxonomy" id="153505"/>
    <lineage>
        <taxon>Eukaryota</taxon>
        <taxon>Fungi</taxon>
        <taxon>Dikarya</taxon>
        <taxon>Basidiomycota</taxon>
        <taxon>Agaricomycotina</taxon>
        <taxon>Agaricomycetes</taxon>
        <taxon>Agaricomycetidae</taxon>
        <taxon>Agaricales</taxon>
        <taxon>Marasmiineae</taxon>
        <taxon>Mycenaceae</taxon>
        <taxon>Mycena</taxon>
    </lineage>
</organism>
<proteinExistence type="predicted"/>
<evidence type="ECO:0000313" key="1">
    <source>
        <dbReference type="EMBL" id="KAJ7203043.1"/>
    </source>
</evidence>
<dbReference type="EMBL" id="JARJCW010000052">
    <property type="protein sequence ID" value="KAJ7203043.1"/>
    <property type="molecule type" value="Genomic_DNA"/>
</dbReference>
<gene>
    <name evidence="1" type="ORF">GGX14DRAFT_544346</name>
</gene>
<evidence type="ECO:0000313" key="2">
    <source>
        <dbReference type="Proteomes" id="UP001219525"/>
    </source>
</evidence>
<comment type="caution">
    <text evidence="1">The sequence shown here is derived from an EMBL/GenBank/DDBJ whole genome shotgun (WGS) entry which is preliminary data.</text>
</comment>
<sequence length="281" mass="31810">MVHSGLPLELERDVFKLAALARPLSIPILIRVAWRVKQWVEPLLYRTLVIEDSPIDGIPCCDMDTFRRIAETKSPDFLADAVRNVMIGSWHHNHLQIILSVCLGIQSLFCSGAAYAPPAALEILPLRHLYCKLHSVFSLSADDACTRRFFAHLTHLRLYNNPEREDAARFAATLAQIPNLSHFAMRPLPAAYGQILDACTHLRVLVVLTTSMQVLRAEEHWALVDVRFVQMSPWRYKMDWKLGILTGDDFWARADAIVANRICGEVKGLFSFPGPTCKIRI</sequence>
<keyword evidence="2" id="KW-1185">Reference proteome</keyword>
<dbReference type="Proteomes" id="UP001219525">
    <property type="component" value="Unassembled WGS sequence"/>
</dbReference>
<protein>
    <submittedName>
        <fullName evidence="1">Uncharacterized protein</fullName>
    </submittedName>
</protein>
<accession>A0AAD6V7H1</accession>
<name>A0AAD6V7H1_9AGAR</name>
<reference evidence="1" key="1">
    <citation type="submission" date="2023-03" db="EMBL/GenBank/DDBJ databases">
        <title>Massive genome expansion in bonnet fungi (Mycena s.s.) driven by repeated elements and novel gene families across ecological guilds.</title>
        <authorList>
            <consortium name="Lawrence Berkeley National Laboratory"/>
            <person name="Harder C.B."/>
            <person name="Miyauchi S."/>
            <person name="Viragh M."/>
            <person name="Kuo A."/>
            <person name="Thoen E."/>
            <person name="Andreopoulos B."/>
            <person name="Lu D."/>
            <person name="Skrede I."/>
            <person name="Drula E."/>
            <person name="Henrissat B."/>
            <person name="Morin E."/>
            <person name="Kohler A."/>
            <person name="Barry K."/>
            <person name="LaButti K."/>
            <person name="Morin E."/>
            <person name="Salamov A."/>
            <person name="Lipzen A."/>
            <person name="Mereny Z."/>
            <person name="Hegedus B."/>
            <person name="Baldrian P."/>
            <person name="Stursova M."/>
            <person name="Weitz H."/>
            <person name="Taylor A."/>
            <person name="Grigoriev I.V."/>
            <person name="Nagy L.G."/>
            <person name="Martin F."/>
            <person name="Kauserud H."/>
        </authorList>
    </citation>
    <scope>NUCLEOTIDE SEQUENCE</scope>
    <source>
        <strain evidence="1">9144</strain>
    </source>
</reference>
<dbReference type="AlphaFoldDB" id="A0AAD6V7H1"/>